<dbReference type="PANTHER" id="PTHR43615">
    <property type="entry name" value="PHOSPHOENOLPYRUVATE SYNTHASE-RELATED"/>
    <property type="match status" value="1"/>
</dbReference>
<accession>A0A316IH07</accession>
<feature type="region of interest" description="Disordered" evidence="1">
    <location>
        <begin position="591"/>
        <end position="615"/>
    </location>
</feature>
<dbReference type="PANTHER" id="PTHR43615:SF1">
    <property type="entry name" value="PPDK_N DOMAIN-CONTAINING PROTEIN"/>
    <property type="match status" value="1"/>
</dbReference>
<dbReference type="AlphaFoldDB" id="A0A316IH07"/>
<dbReference type="Proteomes" id="UP000246005">
    <property type="component" value="Unassembled WGS sequence"/>
</dbReference>
<dbReference type="Pfam" id="PF01326">
    <property type="entry name" value="PPDK_N"/>
    <property type="match status" value="2"/>
</dbReference>
<dbReference type="Gene3D" id="3.30.1490.20">
    <property type="entry name" value="ATP-grasp fold, A domain"/>
    <property type="match status" value="2"/>
</dbReference>
<sequence length="705" mass="75983">MEIVALTEAACLASSVAGGKASTLAKLVAAGFPVPPGFVVLPQAFERHGAGLDAELLAAADRLGNGLFAVRSSAAAEDLPDASYAGLYESFLNVPRAGLAEAVRACRASAISARVSAYRDSATEMAVLVQTMVDAEAAGVAFTADPLTGDRNDVVISAVRGLGERLVGGEAVGDQWVVRGDAVRCERMTEQAIDAKQARRIGELAREVESQLARPQDIEWALAGGELFLLQARPMTALPQPVDWVAPGPGLWQRNFRLGEWLPEPLTPLFADWVLPRIVAGFDEEMRATIGTSLSFGHELIHGWYYTTPHPILTPTRLLRAITTGRRELARFVRHALVQPLTNPVEAHQKLLGRLHARWTELLSSYRRLVDTVGATPSTAVVDEIATLAGRYLWLLAVVGGAAWKMEAALARFARRHLRDELPDGVTVLLAGLPGIEATTPPHAVYSLDWYHPTAVANSTVDGSAGRRTTDRRRAAEDRCRTALADRPRVRTRFDAILSVAQRYAVIREQQARDLTLGWPVLRRSALRLSEELGFADPDDIFFFTRAELLHPHEDLSQQRRADWQRQRRLAAPLQLGTPSRVVAGIMAKTGAARPPPSTPDAVVAGQPASPGRATGRVRILHDPRQADRLAPGDVLVAPTTTPAWTPLFAIVAAVITDGGNLAAHASLVAREYGIPAIVGTGNGTRLLTEGETVMVDGTTGIVTR</sequence>
<dbReference type="InterPro" id="IPR013815">
    <property type="entry name" value="ATP_grasp_subdomain_1"/>
</dbReference>
<gene>
    <name evidence="4" type="ORF">C8D88_102782</name>
</gene>
<comment type="caution">
    <text evidence="4">The sequence shown here is derived from an EMBL/GenBank/DDBJ whole genome shotgun (WGS) entry which is preliminary data.</text>
</comment>
<dbReference type="InterPro" id="IPR036637">
    <property type="entry name" value="Phosphohistidine_dom_sf"/>
</dbReference>
<evidence type="ECO:0000259" key="2">
    <source>
        <dbReference type="Pfam" id="PF00391"/>
    </source>
</evidence>
<dbReference type="RefSeq" id="WP_109634800.1">
    <property type="nucleotide sequence ID" value="NZ_QGHB01000002.1"/>
</dbReference>
<dbReference type="Gene3D" id="3.50.30.10">
    <property type="entry name" value="Phosphohistidine domain"/>
    <property type="match status" value="1"/>
</dbReference>
<dbReference type="InterPro" id="IPR002192">
    <property type="entry name" value="PPDK_AMP/ATP-bd"/>
</dbReference>
<dbReference type="GO" id="GO:0016301">
    <property type="term" value="F:kinase activity"/>
    <property type="evidence" value="ECO:0007669"/>
    <property type="project" value="UniProtKB-KW"/>
</dbReference>
<dbReference type="SUPFAM" id="SSF52009">
    <property type="entry name" value="Phosphohistidine domain"/>
    <property type="match status" value="1"/>
</dbReference>
<evidence type="ECO:0000259" key="3">
    <source>
        <dbReference type="Pfam" id="PF01326"/>
    </source>
</evidence>
<evidence type="ECO:0000313" key="5">
    <source>
        <dbReference type="Proteomes" id="UP000246005"/>
    </source>
</evidence>
<dbReference type="GO" id="GO:0005524">
    <property type="term" value="F:ATP binding"/>
    <property type="evidence" value="ECO:0007669"/>
    <property type="project" value="InterPro"/>
</dbReference>
<evidence type="ECO:0000256" key="1">
    <source>
        <dbReference type="SAM" id="MobiDB-lite"/>
    </source>
</evidence>
<evidence type="ECO:0000313" key="4">
    <source>
        <dbReference type="EMBL" id="PWK89508.1"/>
    </source>
</evidence>
<dbReference type="SUPFAM" id="SSF56059">
    <property type="entry name" value="Glutathione synthetase ATP-binding domain-like"/>
    <property type="match status" value="1"/>
</dbReference>
<keyword evidence="4" id="KW-0670">Pyruvate</keyword>
<keyword evidence="4" id="KW-0808">Transferase</keyword>
<dbReference type="InterPro" id="IPR051549">
    <property type="entry name" value="PEP_Utilizing_Enz"/>
</dbReference>
<feature type="domain" description="PEP-utilising enzyme mobile" evidence="2">
    <location>
        <begin position="631"/>
        <end position="701"/>
    </location>
</feature>
<dbReference type="Pfam" id="PF00391">
    <property type="entry name" value="PEP-utilizers"/>
    <property type="match status" value="1"/>
</dbReference>
<organism evidence="4 5">
    <name type="scientific">Lentzea atacamensis</name>
    <dbReference type="NCBI Taxonomy" id="531938"/>
    <lineage>
        <taxon>Bacteria</taxon>
        <taxon>Bacillati</taxon>
        <taxon>Actinomycetota</taxon>
        <taxon>Actinomycetes</taxon>
        <taxon>Pseudonocardiales</taxon>
        <taxon>Pseudonocardiaceae</taxon>
        <taxon>Lentzea</taxon>
    </lineage>
</organism>
<keyword evidence="4" id="KW-0418">Kinase</keyword>
<protein>
    <submittedName>
        <fullName evidence="4">Pyruvate,water dikinase</fullName>
    </submittedName>
</protein>
<dbReference type="Gene3D" id="3.30.470.20">
    <property type="entry name" value="ATP-grasp fold, B domain"/>
    <property type="match status" value="2"/>
</dbReference>
<feature type="domain" description="Pyruvate phosphate dikinase AMP/ATP-binding" evidence="3">
    <location>
        <begin position="54"/>
        <end position="182"/>
    </location>
</feature>
<dbReference type="InterPro" id="IPR008279">
    <property type="entry name" value="PEP-util_enz_mobile_dom"/>
</dbReference>
<reference evidence="4 5" key="1">
    <citation type="submission" date="2018-05" db="EMBL/GenBank/DDBJ databases">
        <title>Genomic Encyclopedia of Type Strains, Phase IV (KMG-IV): sequencing the most valuable type-strain genomes for metagenomic binning, comparative biology and taxonomic classification.</title>
        <authorList>
            <person name="Goeker M."/>
        </authorList>
    </citation>
    <scope>NUCLEOTIDE SEQUENCE [LARGE SCALE GENOMIC DNA]</scope>
    <source>
        <strain evidence="4 5">DSM 45480</strain>
    </source>
</reference>
<name>A0A316IH07_9PSEU</name>
<feature type="domain" description="Pyruvate phosphate dikinase AMP/ATP-binding" evidence="3">
    <location>
        <begin position="185"/>
        <end position="240"/>
    </location>
</feature>
<dbReference type="EMBL" id="QGHB01000002">
    <property type="protein sequence ID" value="PWK89508.1"/>
    <property type="molecule type" value="Genomic_DNA"/>
</dbReference>
<proteinExistence type="predicted"/>